<dbReference type="InterPro" id="IPR036420">
    <property type="entry name" value="BRCT_dom_sf"/>
</dbReference>
<keyword evidence="8 15" id="KW-0227">DNA damage</keyword>
<dbReference type="Gene3D" id="1.10.3260.10">
    <property type="entry name" value="DNA ligase, ATP-dependent, N-terminal domain"/>
    <property type="match status" value="1"/>
</dbReference>
<dbReference type="AlphaFoldDB" id="A0A7S2RXY6"/>
<dbReference type="GO" id="GO:0032807">
    <property type="term" value="C:DNA ligase IV complex"/>
    <property type="evidence" value="ECO:0007669"/>
    <property type="project" value="TreeGrafter"/>
</dbReference>
<evidence type="ECO:0000256" key="3">
    <source>
        <dbReference type="ARBA" id="ARBA00007572"/>
    </source>
</evidence>
<dbReference type="PROSITE" id="PS00697">
    <property type="entry name" value="DNA_LIGASE_A1"/>
    <property type="match status" value="1"/>
</dbReference>
<dbReference type="InterPro" id="IPR044125">
    <property type="entry name" value="Adenylation_DNA_ligase_IV"/>
</dbReference>
<dbReference type="NCBIfam" id="TIGR00574">
    <property type="entry name" value="dnl1"/>
    <property type="match status" value="1"/>
</dbReference>
<dbReference type="InterPro" id="IPR029710">
    <property type="entry name" value="LIG4"/>
</dbReference>
<evidence type="ECO:0000256" key="4">
    <source>
        <dbReference type="ARBA" id="ARBA00022598"/>
    </source>
</evidence>
<comment type="subcellular location">
    <subcellularLocation>
        <location evidence="2">Nucleus</location>
    </subcellularLocation>
</comment>
<dbReference type="SMART" id="SM00292">
    <property type="entry name" value="BRCT"/>
    <property type="match status" value="1"/>
</dbReference>
<feature type="domain" description="ATP-dependent DNA ligase family profile" evidence="18">
    <location>
        <begin position="351"/>
        <end position="502"/>
    </location>
</feature>
<feature type="domain" description="BRCT" evidence="19">
    <location>
        <begin position="894"/>
        <end position="942"/>
    </location>
</feature>
<evidence type="ECO:0000256" key="8">
    <source>
        <dbReference type="ARBA" id="ARBA00022763"/>
    </source>
</evidence>
<dbReference type="InterPro" id="IPR012310">
    <property type="entry name" value="DNA_ligase_ATP-dep_cent"/>
</dbReference>
<feature type="domain" description="BRCT" evidence="19">
    <location>
        <begin position="659"/>
        <end position="765"/>
    </location>
</feature>
<dbReference type="GO" id="GO:0046872">
    <property type="term" value="F:metal ion binding"/>
    <property type="evidence" value="ECO:0007669"/>
    <property type="project" value="UniProtKB-KW"/>
</dbReference>
<dbReference type="GO" id="GO:0071897">
    <property type="term" value="P:DNA biosynthetic process"/>
    <property type="evidence" value="ECO:0007669"/>
    <property type="project" value="InterPro"/>
</dbReference>
<keyword evidence="6" id="KW-0677">Repeat</keyword>
<dbReference type="EMBL" id="HBHK01013130">
    <property type="protein sequence ID" value="CAD9683933.1"/>
    <property type="molecule type" value="Transcribed_RNA"/>
</dbReference>
<evidence type="ECO:0000256" key="7">
    <source>
        <dbReference type="ARBA" id="ARBA00022741"/>
    </source>
</evidence>
<keyword evidence="7 15" id="KW-0547">Nucleotide-binding</keyword>
<dbReference type="Pfam" id="PF01068">
    <property type="entry name" value="DNA_ligase_A_M"/>
    <property type="match status" value="1"/>
</dbReference>
<evidence type="ECO:0000256" key="13">
    <source>
        <dbReference type="ARBA" id="ARBA00023242"/>
    </source>
</evidence>
<dbReference type="CDD" id="cd07903">
    <property type="entry name" value="Adenylation_DNA_ligase_IV"/>
    <property type="match status" value="1"/>
</dbReference>
<keyword evidence="12 15" id="KW-0234">DNA repair</keyword>
<protein>
    <recommendedName>
        <fullName evidence="15">DNA ligase</fullName>
        <ecNumber evidence="15">6.5.1.1</ecNumber>
    </recommendedName>
</protein>
<dbReference type="EC" id="6.5.1.1" evidence="15"/>
<dbReference type="Gene3D" id="3.30.470.30">
    <property type="entry name" value="DNA ligase/mRNA capping enzyme"/>
    <property type="match status" value="1"/>
</dbReference>
<dbReference type="Gene3D" id="2.40.50.140">
    <property type="entry name" value="Nucleic acid-binding proteins"/>
    <property type="match status" value="1"/>
</dbReference>
<evidence type="ECO:0000256" key="14">
    <source>
        <dbReference type="ARBA" id="ARBA00034003"/>
    </source>
</evidence>
<evidence type="ECO:0000256" key="6">
    <source>
        <dbReference type="ARBA" id="ARBA00022737"/>
    </source>
</evidence>
<keyword evidence="9 15" id="KW-0067">ATP-binding</keyword>
<dbReference type="GO" id="GO:0006310">
    <property type="term" value="P:DNA recombination"/>
    <property type="evidence" value="ECO:0007669"/>
    <property type="project" value="UniProtKB-KW"/>
</dbReference>
<dbReference type="CDD" id="cd00027">
    <property type="entry name" value="BRCT"/>
    <property type="match status" value="1"/>
</dbReference>
<dbReference type="Pfam" id="PF00533">
    <property type="entry name" value="BRCT"/>
    <property type="match status" value="1"/>
</dbReference>
<feature type="compositionally biased region" description="Basic residues" evidence="17">
    <location>
        <begin position="623"/>
        <end position="640"/>
    </location>
</feature>
<dbReference type="SUPFAM" id="SSF117018">
    <property type="entry name" value="ATP-dependent DNA ligase DNA-binding domain"/>
    <property type="match status" value="1"/>
</dbReference>
<dbReference type="GO" id="GO:0006303">
    <property type="term" value="P:double-strand break repair via nonhomologous end joining"/>
    <property type="evidence" value="ECO:0007669"/>
    <property type="project" value="TreeGrafter"/>
</dbReference>
<dbReference type="InterPro" id="IPR000977">
    <property type="entry name" value="DNA_ligase_ATP-dep"/>
</dbReference>
<keyword evidence="5" id="KW-0479">Metal-binding</keyword>
<organism evidence="20">
    <name type="scientific">Mucochytrium quahogii</name>
    <dbReference type="NCBI Taxonomy" id="96639"/>
    <lineage>
        <taxon>Eukaryota</taxon>
        <taxon>Sar</taxon>
        <taxon>Stramenopiles</taxon>
        <taxon>Bigyra</taxon>
        <taxon>Labyrinthulomycetes</taxon>
        <taxon>Thraustochytrida</taxon>
        <taxon>Thraustochytriidae</taxon>
        <taxon>Mucochytrium</taxon>
    </lineage>
</organism>
<evidence type="ECO:0000256" key="1">
    <source>
        <dbReference type="ARBA" id="ARBA00001946"/>
    </source>
</evidence>
<evidence type="ECO:0000313" key="20">
    <source>
        <dbReference type="EMBL" id="CAD9683933.1"/>
    </source>
</evidence>
<evidence type="ECO:0000256" key="16">
    <source>
        <dbReference type="RuleBase" id="RU004196"/>
    </source>
</evidence>
<proteinExistence type="inferred from homology"/>
<evidence type="ECO:0000256" key="5">
    <source>
        <dbReference type="ARBA" id="ARBA00022723"/>
    </source>
</evidence>
<dbReference type="SUPFAM" id="SSF52113">
    <property type="entry name" value="BRCT domain"/>
    <property type="match status" value="2"/>
</dbReference>
<evidence type="ECO:0000259" key="18">
    <source>
        <dbReference type="PROSITE" id="PS50160"/>
    </source>
</evidence>
<dbReference type="PROSITE" id="PS50160">
    <property type="entry name" value="DNA_LIGASE_A3"/>
    <property type="match status" value="1"/>
</dbReference>
<evidence type="ECO:0000256" key="15">
    <source>
        <dbReference type="RuleBase" id="RU000617"/>
    </source>
</evidence>
<dbReference type="InterPro" id="IPR036599">
    <property type="entry name" value="DNA_ligase_N_sf"/>
</dbReference>
<dbReference type="Pfam" id="PF04675">
    <property type="entry name" value="DNA_ligase_A_N"/>
    <property type="match status" value="1"/>
</dbReference>
<evidence type="ECO:0000256" key="2">
    <source>
        <dbReference type="ARBA" id="ARBA00004123"/>
    </source>
</evidence>
<dbReference type="InterPro" id="IPR012340">
    <property type="entry name" value="NA-bd_OB-fold"/>
</dbReference>
<keyword evidence="10" id="KW-0460">Magnesium</keyword>
<gene>
    <name evidence="20" type="ORF">QSP1433_LOCUS8250</name>
</gene>
<dbReference type="SUPFAM" id="SSF56091">
    <property type="entry name" value="DNA ligase/mRNA capping enzyme, catalytic domain"/>
    <property type="match status" value="1"/>
</dbReference>
<dbReference type="GO" id="GO:0005524">
    <property type="term" value="F:ATP binding"/>
    <property type="evidence" value="ECO:0007669"/>
    <property type="project" value="UniProtKB-KW"/>
</dbReference>
<dbReference type="InterPro" id="IPR012309">
    <property type="entry name" value="DNA_ligase_ATP-dep_C"/>
</dbReference>
<name>A0A7S2RXY6_9STRA</name>
<evidence type="ECO:0000256" key="17">
    <source>
        <dbReference type="SAM" id="MobiDB-lite"/>
    </source>
</evidence>
<dbReference type="InterPro" id="IPR012308">
    <property type="entry name" value="DNA_ligase_ATP-dep_N"/>
</dbReference>
<dbReference type="Pfam" id="PF04679">
    <property type="entry name" value="DNA_ligase_A_C"/>
    <property type="match status" value="1"/>
</dbReference>
<evidence type="ECO:0000256" key="11">
    <source>
        <dbReference type="ARBA" id="ARBA00023172"/>
    </source>
</evidence>
<keyword evidence="11 15" id="KW-0233">DNA recombination</keyword>
<keyword evidence="13" id="KW-0539">Nucleus</keyword>
<comment type="catalytic activity">
    <reaction evidence="14 15">
        <text>ATP + (deoxyribonucleotide)n-3'-hydroxyl + 5'-phospho-(deoxyribonucleotide)m = (deoxyribonucleotide)n+m + AMP + diphosphate.</text>
        <dbReference type="EC" id="6.5.1.1"/>
    </reaction>
</comment>
<evidence type="ECO:0000256" key="10">
    <source>
        <dbReference type="ARBA" id="ARBA00022842"/>
    </source>
</evidence>
<reference evidence="20" key="1">
    <citation type="submission" date="2021-01" db="EMBL/GenBank/DDBJ databases">
        <authorList>
            <person name="Corre E."/>
            <person name="Pelletier E."/>
            <person name="Niang G."/>
            <person name="Scheremetjew M."/>
            <person name="Finn R."/>
            <person name="Kale V."/>
            <person name="Holt S."/>
            <person name="Cochrane G."/>
            <person name="Meng A."/>
            <person name="Brown T."/>
            <person name="Cohen L."/>
        </authorList>
    </citation>
    <scope>NUCLEOTIDE SEQUENCE</scope>
    <source>
        <strain evidence="20">NY070348D</strain>
    </source>
</reference>
<dbReference type="PANTHER" id="PTHR45997:SF1">
    <property type="entry name" value="DNA LIGASE 4"/>
    <property type="match status" value="1"/>
</dbReference>
<dbReference type="PANTHER" id="PTHR45997">
    <property type="entry name" value="DNA LIGASE 4"/>
    <property type="match status" value="1"/>
</dbReference>
<dbReference type="InterPro" id="IPR016059">
    <property type="entry name" value="DNA_ligase_ATP-dep_CS"/>
</dbReference>
<accession>A0A7S2RXY6</accession>
<keyword evidence="4 15" id="KW-0436">Ligase</keyword>
<dbReference type="PROSITE" id="PS50172">
    <property type="entry name" value="BRCT"/>
    <property type="match status" value="2"/>
</dbReference>
<sequence length="957" mass="109516">MDGVNVEDLEGPCDKADSLPFQVVCKMLDKSERMRQEKKRGRAAVIISPTFIDKFEKQTIFPIMRLLMPNLDSRKYGMKRNTLGKAIIVAMGADAAQAHKISNYKQEERHFYGTIESVHSQYMGDIKNPHALTVKKVNDWLDGLAKIGEIQQNQNELFSDICNQTTSSQFKYIIRIICKEMNGVGFGRDPALDALHPDAVAQFATNLDFRLLCALTKDRSIRLTAEVKFGQNFRPMLCFRAPEINRCLRGFEDKPFYIEDKLDGERMMVHFDKANPQNTQLHSRGGGDYFTRHGYVAALVPYFQECIKVDKCILDGEVLHWDNETKKYVPFGTNKTVAAMCANLVSQGKDVDSRNEWLCFVAFDILYAESSSVPGIVQGSLTPLQFHKRRQILENAIAPIPHKLEIIDQRKIQSTDGKLRQREIESAIQKVVERRGEGLVLKCIDSAYVLDGRNQTDWVKLKPDYVDALNDSLDLIILGGYYGEGYARRSGVSSFLLGVVMNPEAKEPEFRTVGKVSSGLKVDELNSLRSLLEPDKKENVVPTWILDWNPKGDDVPKYYYDPPRIILSVKGSELQTSDKFSAGMTIRFPRIKSVREDKDLHGCMTFVDLQEMFNEKEGGMVRKPTKKRMRSTNEAKKRKRQEIETLTIANREAIHDYPKYSKLFENKRIFVLQFEDLTEPITVCTKNKAVKYEITSRAKLLGMLKANGAQVFDMLPKNIDVRIAPPGFLPQQNTASKRFLDSFKAQDGQDMVFFDWVVRCIENERYSDPVFKDYLIVSKETIQENKDFYDKYGDHLIQPAGFQNLFILLNNARKMLETGSTESRREQESKILDALLRHPDRPLLTPHSCLLGLMLYFDKYKEPKTDCSQEQSYHDNYAYSKLNSAESFAKLYCAKISDVFDESVTYVIADPQTSGRLEKFSSIRDNVRVVSFAWIYAVIDSGDFWGAKPPLDWLIRA</sequence>
<dbReference type="Gene3D" id="3.40.50.10190">
    <property type="entry name" value="BRCT domain"/>
    <property type="match status" value="2"/>
</dbReference>
<evidence type="ECO:0000256" key="9">
    <source>
        <dbReference type="ARBA" id="ARBA00022840"/>
    </source>
</evidence>
<dbReference type="InterPro" id="IPR001357">
    <property type="entry name" value="BRCT_dom"/>
</dbReference>
<evidence type="ECO:0000256" key="12">
    <source>
        <dbReference type="ARBA" id="ARBA00023204"/>
    </source>
</evidence>
<dbReference type="GO" id="GO:0006297">
    <property type="term" value="P:nucleotide-excision repair, DNA gap filling"/>
    <property type="evidence" value="ECO:0007669"/>
    <property type="project" value="TreeGrafter"/>
</dbReference>
<evidence type="ECO:0000259" key="19">
    <source>
        <dbReference type="PROSITE" id="PS50172"/>
    </source>
</evidence>
<comment type="cofactor">
    <cofactor evidence="1">
        <name>Mg(2+)</name>
        <dbReference type="ChEBI" id="CHEBI:18420"/>
    </cofactor>
</comment>
<dbReference type="GO" id="GO:0003910">
    <property type="term" value="F:DNA ligase (ATP) activity"/>
    <property type="evidence" value="ECO:0007669"/>
    <property type="project" value="UniProtKB-EC"/>
</dbReference>
<dbReference type="SUPFAM" id="SSF50249">
    <property type="entry name" value="Nucleic acid-binding proteins"/>
    <property type="match status" value="1"/>
</dbReference>
<feature type="region of interest" description="Disordered" evidence="17">
    <location>
        <begin position="621"/>
        <end position="640"/>
    </location>
</feature>
<dbReference type="GO" id="GO:0003677">
    <property type="term" value="F:DNA binding"/>
    <property type="evidence" value="ECO:0007669"/>
    <property type="project" value="InterPro"/>
</dbReference>
<comment type="similarity">
    <text evidence="3 16">Belongs to the ATP-dependent DNA ligase family.</text>
</comment>